<proteinExistence type="predicted"/>
<dbReference type="AlphaFoldDB" id="A0A9Q8P8Z8"/>
<name>A0A9Q8P8Z8_PASFU</name>
<sequence>MMLDGGNERKRSMLTSICVRGLERISPTFAQDNNPREVWQGGRLYHEDIEREDEDADEDDDDDPEAMETLSPTLLKAAIALHDMNIFAKAAENVHEKSEDNISIMIAALEQFFTVPAQSQAEVHRWLDAAWPLGNVEDELLPLYKSMKEASGIPAERTQSWFDSKLDEMVAIGMLAAFAKGAIVIHRDKLIRLHITDAMLKSPYYGFDERALDFLSAVWGLHRAKMLSIEETRRLFEATIQRLAPHESGKLQKNFPNWPISGRLGLVACGKSFAKLIIRLSELKLDDPLENLLACMLEAYRGCSRRDKLSSIQPVLNTFSKSYTDQQIDARLRDFLCSLVTTCREDYIGTPPPLTSKLWRRVVRCKLPDCDDCPKLNKFLGDVDQRKFEVLLNKERHHR</sequence>
<reference evidence="1" key="2">
    <citation type="journal article" date="2022" name="Microb. Genom.">
        <title>A chromosome-scale genome assembly of the tomato pathogen Cladosporium fulvum reveals a compartmentalized genome architecture and the presence of a dispensable chromosome.</title>
        <authorList>
            <person name="Zaccaron A.Z."/>
            <person name="Chen L.H."/>
            <person name="Samaras A."/>
            <person name="Stergiopoulos I."/>
        </authorList>
    </citation>
    <scope>NUCLEOTIDE SEQUENCE</scope>
    <source>
        <strain evidence="1">Race5_Kim</strain>
    </source>
</reference>
<evidence type="ECO:0000313" key="2">
    <source>
        <dbReference type="Proteomes" id="UP000756132"/>
    </source>
</evidence>
<dbReference type="GeneID" id="71986254"/>
<dbReference type="KEGG" id="ffu:CLAFUR5_06376"/>
<protein>
    <submittedName>
        <fullName evidence="1">Uncharacterized protein</fullName>
    </submittedName>
</protein>
<dbReference type="EMBL" id="CP090167">
    <property type="protein sequence ID" value="UJO17623.1"/>
    <property type="molecule type" value="Genomic_DNA"/>
</dbReference>
<organism evidence="1 2">
    <name type="scientific">Passalora fulva</name>
    <name type="common">Tomato leaf mold</name>
    <name type="synonym">Cladosporium fulvum</name>
    <dbReference type="NCBI Taxonomy" id="5499"/>
    <lineage>
        <taxon>Eukaryota</taxon>
        <taxon>Fungi</taxon>
        <taxon>Dikarya</taxon>
        <taxon>Ascomycota</taxon>
        <taxon>Pezizomycotina</taxon>
        <taxon>Dothideomycetes</taxon>
        <taxon>Dothideomycetidae</taxon>
        <taxon>Mycosphaerellales</taxon>
        <taxon>Mycosphaerellaceae</taxon>
        <taxon>Fulvia</taxon>
    </lineage>
</organism>
<accession>A0A9Q8P8Z8</accession>
<dbReference type="Proteomes" id="UP000756132">
    <property type="component" value="Chromosome 5"/>
</dbReference>
<reference evidence="1" key="1">
    <citation type="submission" date="2021-12" db="EMBL/GenBank/DDBJ databases">
        <authorList>
            <person name="Zaccaron A."/>
            <person name="Stergiopoulos I."/>
        </authorList>
    </citation>
    <scope>NUCLEOTIDE SEQUENCE</scope>
    <source>
        <strain evidence="1">Race5_Kim</strain>
    </source>
</reference>
<dbReference type="RefSeq" id="XP_047761989.1">
    <property type="nucleotide sequence ID" value="XM_047905524.1"/>
</dbReference>
<keyword evidence="2" id="KW-1185">Reference proteome</keyword>
<gene>
    <name evidence="1" type="ORF">CLAFUR5_06376</name>
</gene>
<evidence type="ECO:0000313" key="1">
    <source>
        <dbReference type="EMBL" id="UJO17623.1"/>
    </source>
</evidence>